<evidence type="ECO:0000256" key="9">
    <source>
        <dbReference type="SAM" id="Phobius"/>
    </source>
</evidence>
<evidence type="ECO:0000256" key="2">
    <source>
        <dbReference type="ARBA" id="ARBA00022448"/>
    </source>
</evidence>
<feature type="transmembrane region" description="Helical" evidence="9">
    <location>
        <begin position="12"/>
        <end position="34"/>
    </location>
</feature>
<evidence type="ECO:0000313" key="11">
    <source>
        <dbReference type="Proteomes" id="UP000712157"/>
    </source>
</evidence>
<dbReference type="EMBL" id="JAHQCW010000004">
    <property type="protein sequence ID" value="MBU9735640.1"/>
    <property type="molecule type" value="Genomic_DNA"/>
</dbReference>
<keyword evidence="5 9" id="KW-0812">Transmembrane</keyword>
<dbReference type="Pfam" id="PF02653">
    <property type="entry name" value="BPD_transp_2"/>
    <property type="match status" value="1"/>
</dbReference>
<reference evidence="10" key="1">
    <citation type="submission" date="2021-06" db="EMBL/GenBank/DDBJ databases">
        <title>Description of novel taxa of the family Lachnospiraceae.</title>
        <authorList>
            <person name="Chaplin A.V."/>
            <person name="Sokolova S.R."/>
            <person name="Pikina A.P."/>
            <person name="Korzhanova M."/>
            <person name="Belova V."/>
            <person name="Korostin D."/>
            <person name="Efimov B.A."/>
        </authorList>
    </citation>
    <scope>NUCLEOTIDE SEQUENCE</scope>
    <source>
        <strain evidence="10">ASD5720</strain>
    </source>
</reference>
<evidence type="ECO:0000256" key="4">
    <source>
        <dbReference type="ARBA" id="ARBA00022519"/>
    </source>
</evidence>
<keyword evidence="6 9" id="KW-1133">Transmembrane helix</keyword>
<keyword evidence="7 9" id="KW-0472">Membrane</keyword>
<dbReference type="Proteomes" id="UP000712157">
    <property type="component" value="Unassembled WGS sequence"/>
</dbReference>
<accession>A0A949JYP9</accession>
<keyword evidence="4" id="KW-0997">Cell inner membrane</keyword>
<evidence type="ECO:0000256" key="5">
    <source>
        <dbReference type="ARBA" id="ARBA00022692"/>
    </source>
</evidence>
<sequence length="330" mass="35577">MNEKKKWKLTGFLVQWEMILIYLLLLINILLMLARPNLYFASGTITSIIQSGMDLCPLVLGMALVMMMGEIDVSCAANMIFCSMTTGLLMDRGVPAVVCVLAGIATGVLLGMFNGVLVGYVGMPSVIVTISNSLLYRGVVKIILDVNVLRNFPDFYTKLAWNQIAGIPLAMIIFLLMAAVFVVILQKTGFGRKLYIIGNNAVTAEYSGINVRKTKLAVYLIMGVMCGIASIFFVGRMGGGVSSTMGVGYEMNAIAICALGGISTSGGKGKMYGPIISTFIMAFLIYTLGLMGVDANAKKTLTGLVLLIAVLIPNINKDLFASVRRKFRKI</sequence>
<organism evidence="10 11">
    <name type="scientific">Diplocloster agilis</name>
    <dbReference type="NCBI Taxonomy" id="2850323"/>
    <lineage>
        <taxon>Bacteria</taxon>
        <taxon>Bacillati</taxon>
        <taxon>Bacillota</taxon>
        <taxon>Clostridia</taxon>
        <taxon>Lachnospirales</taxon>
        <taxon>Lachnospiraceae</taxon>
        <taxon>Diplocloster</taxon>
    </lineage>
</organism>
<comment type="subcellular location">
    <subcellularLocation>
        <location evidence="1">Cell membrane</location>
        <topology evidence="1">Multi-pass membrane protein</topology>
    </subcellularLocation>
</comment>
<feature type="transmembrane region" description="Helical" evidence="9">
    <location>
        <begin position="271"/>
        <end position="289"/>
    </location>
</feature>
<evidence type="ECO:0000256" key="6">
    <source>
        <dbReference type="ARBA" id="ARBA00022989"/>
    </source>
</evidence>
<dbReference type="PANTHER" id="PTHR32196">
    <property type="entry name" value="ABC TRANSPORTER PERMEASE PROTEIN YPHD-RELATED-RELATED"/>
    <property type="match status" value="1"/>
</dbReference>
<feature type="transmembrane region" description="Helical" evidence="9">
    <location>
        <begin position="216"/>
        <end position="235"/>
    </location>
</feature>
<dbReference type="AlphaFoldDB" id="A0A949JYP9"/>
<keyword evidence="3" id="KW-1003">Cell membrane</keyword>
<feature type="transmembrane region" description="Helical" evidence="9">
    <location>
        <begin position="93"/>
        <end position="113"/>
    </location>
</feature>
<dbReference type="CDD" id="cd06579">
    <property type="entry name" value="TM_PBP1_transp_AraH_like"/>
    <property type="match status" value="1"/>
</dbReference>
<dbReference type="PANTHER" id="PTHR32196:SF71">
    <property type="entry name" value="AUTOINDUCER 2 IMPORT SYSTEM PERMEASE PROTEIN LSRD"/>
    <property type="match status" value="1"/>
</dbReference>
<evidence type="ECO:0000256" key="3">
    <source>
        <dbReference type="ARBA" id="ARBA00022475"/>
    </source>
</evidence>
<keyword evidence="2" id="KW-0813">Transport</keyword>
<dbReference type="GO" id="GO:0005886">
    <property type="term" value="C:plasma membrane"/>
    <property type="evidence" value="ECO:0007669"/>
    <property type="project" value="UniProtKB-SubCell"/>
</dbReference>
<evidence type="ECO:0000256" key="7">
    <source>
        <dbReference type="ARBA" id="ARBA00023136"/>
    </source>
</evidence>
<dbReference type="GO" id="GO:0022857">
    <property type="term" value="F:transmembrane transporter activity"/>
    <property type="evidence" value="ECO:0007669"/>
    <property type="project" value="InterPro"/>
</dbReference>
<comment type="caution">
    <text evidence="10">The sequence shown here is derived from an EMBL/GenBank/DDBJ whole genome shotgun (WGS) entry which is preliminary data.</text>
</comment>
<keyword evidence="11" id="KW-1185">Reference proteome</keyword>
<feature type="transmembrane region" description="Helical" evidence="9">
    <location>
        <begin position="301"/>
        <end position="320"/>
    </location>
</feature>
<evidence type="ECO:0000256" key="8">
    <source>
        <dbReference type="ARBA" id="ARBA00039381"/>
    </source>
</evidence>
<proteinExistence type="predicted"/>
<dbReference type="RefSeq" id="WP_158342274.1">
    <property type="nucleotide sequence ID" value="NZ_JAHQCW010000004.1"/>
</dbReference>
<protein>
    <recommendedName>
        <fullName evidence="8">Autoinducer 2 import system permease protein LsrD</fullName>
    </recommendedName>
</protein>
<feature type="transmembrane region" description="Helical" evidence="9">
    <location>
        <begin position="247"/>
        <end position="264"/>
    </location>
</feature>
<evidence type="ECO:0000256" key="1">
    <source>
        <dbReference type="ARBA" id="ARBA00004651"/>
    </source>
</evidence>
<name>A0A949JYP9_9FIRM</name>
<evidence type="ECO:0000313" key="10">
    <source>
        <dbReference type="EMBL" id="MBU9735640.1"/>
    </source>
</evidence>
<dbReference type="InterPro" id="IPR001851">
    <property type="entry name" value="ABC_transp_permease"/>
</dbReference>
<feature type="transmembrane region" description="Helical" evidence="9">
    <location>
        <begin position="55"/>
        <end position="81"/>
    </location>
</feature>
<gene>
    <name evidence="10" type="ORF">KTH89_03760</name>
</gene>
<feature type="transmembrane region" description="Helical" evidence="9">
    <location>
        <begin position="164"/>
        <end position="185"/>
    </location>
</feature>